<dbReference type="Pfam" id="PF09852">
    <property type="entry name" value="DUF2079"/>
    <property type="match status" value="1"/>
</dbReference>
<feature type="transmembrane region" description="Helical" evidence="1">
    <location>
        <begin position="42"/>
        <end position="60"/>
    </location>
</feature>
<accession>A0A4V3AM73</accession>
<feature type="transmembrane region" description="Helical" evidence="1">
    <location>
        <begin position="292"/>
        <end position="312"/>
    </location>
</feature>
<dbReference type="Proteomes" id="UP000295411">
    <property type="component" value="Unassembled WGS sequence"/>
</dbReference>
<evidence type="ECO:0000313" key="2">
    <source>
        <dbReference type="EMBL" id="TDK25439.1"/>
    </source>
</evidence>
<evidence type="ECO:0000313" key="3">
    <source>
        <dbReference type="Proteomes" id="UP000295411"/>
    </source>
</evidence>
<dbReference type="AlphaFoldDB" id="A0A4V3AM73"/>
<feature type="transmembrane region" description="Helical" evidence="1">
    <location>
        <begin position="114"/>
        <end position="140"/>
    </location>
</feature>
<dbReference type="EMBL" id="SMTK01000003">
    <property type="protein sequence ID" value="TDK25439.1"/>
    <property type="molecule type" value="Genomic_DNA"/>
</dbReference>
<feature type="transmembrane region" description="Helical" evidence="1">
    <location>
        <begin position="332"/>
        <end position="351"/>
    </location>
</feature>
<protein>
    <submittedName>
        <fullName evidence="2">DUF2079 domain-containing protein</fullName>
    </submittedName>
</protein>
<dbReference type="OrthoDB" id="5240834at2"/>
<name>A0A4V3AM73_9MICC</name>
<feature type="transmembrane region" description="Helical" evidence="1">
    <location>
        <begin position="363"/>
        <end position="386"/>
    </location>
</feature>
<organism evidence="2 3">
    <name type="scientific">Arthrobacter crusticola</name>
    <dbReference type="NCBI Taxonomy" id="2547960"/>
    <lineage>
        <taxon>Bacteria</taxon>
        <taxon>Bacillati</taxon>
        <taxon>Actinomycetota</taxon>
        <taxon>Actinomycetes</taxon>
        <taxon>Micrococcales</taxon>
        <taxon>Micrococcaceae</taxon>
        <taxon>Arthrobacter</taxon>
    </lineage>
</organism>
<gene>
    <name evidence="2" type="ORF">E2F48_09250</name>
</gene>
<reference evidence="2 3" key="1">
    <citation type="submission" date="2019-03" db="EMBL/GenBank/DDBJ databases">
        <title>Arthrobacter sp. nov., an bacterium isolated from biocrust in Mu Us Desert.</title>
        <authorList>
            <person name="Lixiong L."/>
        </authorList>
    </citation>
    <scope>NUCLEOTIDE SEQUENCE [LARGE SCALE GENOMIC DNA]</scope>
    <source>
        <strain evidence="2 3">SLN-3</strain>
    </source>
</reference>
<sequence>MAHPAPAPHRSAGRPALRRTGMVRPGTLAAAAGGALRRQPTGAWLIAGAVTVLYCAYSTAQWHRLESPSWDLGIFTQLAKAYAGFDAPIVPIKGESFNLLGDHFHPLLVLLGPVYALFPSAFALLVVQNLLFGLSVFVVARTGLRELGRAGGTAVGLAYGLSWGLQAAAAAQFHEIAFAVPLLALSCEAVIRRRLAAAVAWGALLVFVKEDLGLTVIALGLVSALRFRHAAGLWLAAWGALWLLLSVRVILPGLNSGGSYDYAGRVDAAAMLADPIQAAADFFSGAPKYETALLLLVAGGVVFLRSPLALVLVPTLLWRFASTEVGYWGPGWHYSAVLMPVLFLALIDAAARLRRSGRRLPRILAGAGCACAAAAALALLPGQALAELADPTTYRQSARWDAAHRLIDAVPRGATVETGVGLMAYLVPGSEVYWIGNTNPAPDFLLVDAEDWSWGTTPPADAEAHAEETYPGTAYSLVFAEDGYQLVERTG</sequence>
<feature type="transmembrane region" description="Helical" evidence="1">
    <location>
        <begin position="198"/>
        <end position="225"/>
    </location>
</feature>
<keyword evidence="1" id="KW-0812">Transmembrane</keyword>
<dbReference type="RefSeq" id="WP_133403708.1">
    <property type="nucleotide sequence ID" value="NZ_SMTK01000003.1"/>
</dbReference>
<keyword evidence="3" id="KW-1185">Reference proteome</keyword>
<evidence type="ECO:0000256" key="1">
    <source>
        <dbReference type="SAM" id="Phobius"/>
    </source>
</evidence>
<keyword evidence="1" id="KW-1133">Transmembrane helix</keyword>
<feature type="transmembrane region" description="Helical" evidence="1">
    <location>
        <begin position="231"/>
        <end position="251"/>
    </location>
</feature>
<dbReference type="InterPro" id="IPR018650">
    <property type="entry name" value="STSV1_Orf64"/>
</dbReference>
<comment type="caution">
    <text evidence="2">The sequence shown here is derived from an EMBL/GenBank/DDBJ whole genome shotgun (WGS) entry which is preliminary data.</text>
</comment>
<keyword evidence="1" id="KW-0472">Membrane</keyword>
<proteinExistence type="predicted"/>